<feature type="transmembrane region" description="Helical" evidence="1">
    <location>
        <begin position="29"/>
        <end position="47"/>
    </location>
</feature>
<accession>A0A382R5J9</accession>
<gene>
    <name evidence="2" type="ORF">METZ01_LOCUS344725</name>
</gene>
<feature type="transmembrane region" description="Helical" evidence="1">
    <location>
        <begin position="130"/>
        <end position="153"/>
    </location>
</feature>
<evidence type="ECO:0000313" key="2">
    <source>
        <dbReference type="EMBL" id="SVC91871.1"/>
    </source>
</evidence>
<organism evidence="2">
    <name type="scientific">marine metagenome</name>
    <dbReference type="NCBI Taxonomy" id="408172"/>
    <lineage>
        <taxon>unclassified sequences</taxon>
        <taxon>metagenomes</taxon>
        <taxon>ecological metagenomes</taxon>
    </lineage>
</organism>
<reference evidence="2" key="1">
    <citation type="submission" date="2018-05" db="EMBL/GenBank/DDBJ databases">
        <authorList>
            <person name="Lanie J.A."/>
            <person name="Ng W.-L."/>
            <person name="Kazmierczak K.M."/>
            <person name="Andrzejewski T.M."/>
            <person name="Davidsen T.M."/>
            <person name="Wayne K.J."/>
            <person name="Tettelin H."/>
            <person name="Glass J.I."/>
            <person name="Rusch D."/>
            <person name="Podicherti R."/>
            <person name="Tsui H.-C.T."/>
            <person name="Winkler M.E."/>
        </authorList>
    </citation>
    <scope>NUCLEOTIDE SEQUENCE</scope>
</reference>
<protein>
    <submittedName>
        <fullName evidence="2">Uncharacterized protein</fullName>
    </submittedName>
</protein>
<keyword evidence="1" id="KW-0812">Transmembrane</keyword>
<name>A0A382R5J9_9ZZZZ</name>
<evidence type="ECO:0000256" key="1">
    <source>
        <dbReference type="SAM" id="Phobius"/>
    </source>
</evidence>
<dbReference type="AlphaFoldDB" id="A0A382R5J9"/>
<dbReference type="EMBL" id="UINC01118622">
    <property type="protein sequence ID" value="SVC91871.1"/>
    <property type="molecule type" value="Genomic_DNA"/>
</dbReference>
<proteinExistence type="predicted"/>
<sequence length="247" mass="27342">MPMDSHVDWVQSGSCVNALVNFLLRLLKWPVALGALVVLPGAVLAFKDEVEAIVDTFQTMRPFLYGAGGYTVVWMILLRPRSMREGTFWSTLEHESTHIVFALLTLNRVRELKATSGQGGHMGYLGGGNWLVGIAPYFFPTLSVPVILVMLLLEGDGVDIANTVLGVTVAYHITSTYKETHRRQTDLHQVGMGFAWCFLPSANVVSYGLIAGAARNKLDGLRGYANSVWDHSQDLWLDLEEFLRSLT</sequence>
<keyword evidence="1" id="KW-1133">Transmembrane helix</keyword>
<feature type="transmembrane region" description="Helical" evidence="1">
    <location>
        <begin position="59"/>
        <end position="77"/>
    </location>
</feature>
<keyword evidence="1" id="KW-0472">Membrane</keyword>